<evidence type="ECO:0000256" key="1">
    <source>
        <dbReference type="ARBA" id="ARBA00022729"/>
    </source>
</evidence>
<dbReference type="SUPFAM" id="SSF89392">
    <property type="entry name" value="Prokaryotic lipoproteins and lipoprotein localization factors"/>
    <property type="match status" value="1"/>
</dbReference>
<accession>A0A517YVI3</accession>
<organism evidence="3 4">
    <name type="scientific">Poriferisphaera corsica</name>
    <dbReference type="NCBI Taxonomy" id="2528020"/>
    <lineage>
        <taxon>Bacteria</taxon>
        <taxon>Pseudomonadati</taxon>
        <taxon>Planctomycetota</taxon>
        <taxon>Phycisphaerae</taxon>
        <taxon>Phycisphaerales</taxon>
        <taxon>Phycisphaeraceae</taxon>
        <taxon>Poriferisphaera</taxon>
    </lineage>
</organism>
<dbReference type="OrthoDB" id="9854896at2"/>
<feature type="signal peptide" evidence="2">
    <location>
        <begin position="1"/>
        <end position="26"/>
    </location>
</feature>
<dbReference type="AlphaFoldDB" id="A0A517YVI3"/>
<keyword evidence="4" id="KW-1185">Reference proteome</keyword>
<dbReference type="InterPro" id="IPR029046">
    <property type="entry name" value="LolA/LolB/LppX"/>
</dbReference>
<dbReference type="Proteomes" id="UP000317369">
    <property type="component" value="Chromosome"/>
</dbReference>
<evidence type="ECO:0000313" key="4">
    <source>
        <dbReference type="Proteomes" id="UP000317369"/>
    </source>
</evidence>
<evidence type="ECO:0000313" key="3">
    <source>
        <dbReference type="EMBL" id="QDU34230.1"/>
    </source>
</evidence>
<dbReference type="PROSITE" id="PS51257">
    <property type="entry name" value="PROKAR_LIPOPROTEIN"/>
    <property type="match status" value="1"/>
</dbReference>
<dbReference type="RefSeq" id="WP_145077907.1">
    <property type="nucleotide sequence ID" value="NZ_CP036425.1"/>
</dbReference>
<reference evidence="3 4" key="1">
    <citation type="submission" date="2019-02" db="EMBL/GenBank/DDBJ databases">
        <title>Deep-cultivation of Planctomycetes and their phenomic and genomic characterization uncovers novel biology.</title>
        <authorList>
            <person name="Wiegand S."/>
            <person name="Jogler M."/>
            <person name="Boedeker C."/>
            <person name="Pinto D."/>
            <person name="Vollmers J."/>
            <person name="Rivas-Marin E."/>
            <person name="Kohn T."/>
            <person name="Peeters S.H."/>
            <person name="Heuer A."/>
            <person name="Rast P."/>
            <person name="Oberbeckmann S."/>
            <person name="Bunk B."/>
            <person name="Jeske O."/>
            <person name="Meyerdierks A."/>
            <person name="Storesund J.E."/>
            <person name="Kallscheuer N."/>
            <person name="Luecker S."/>
            <person name="Lage O.M."/>
            <person name="Pohl T."/>
            <person name="Merkel B.J."/>
            <person name="Hornburger P."/>
            <person name="Mueller R.-W."/>
            <person name="Bruemmer F."/>
            <person name="Labrenz M."/>
            <person name="Spormann A.M."/>
            <person name="Op den Camp H."/>
            <person name="Overmann J."/>
            <person name="Amann R."/>
            <person name="Jetten M.S.M."/>
            <person name="Mascher T."/>
            <person name="Medema M.H."/>
            <person name="Devos D.P."/>
            <person name="Kaster A.-K."/>
            <person name="Ovreas L."/>
            <person name="Rohde M."/>
            <person name="Galperin M.Y."/>
            <person name="Jogler C."/>
        </authorList>
    </citation>
    <scope>NUCLEOTIDE SEQUENCE [LARGE SCALE GENOMIC DNA]</scope>
    <source>
        <strain evidence="3 4">KS4</strain>
    </source>
</reference>
<feature type="chain" id="PRO_5022131967" description="Outer membrane lipoprotein carrier protein LolA" evidence="2">
    <location>
        <begin position="27"/>
        <end position="260"/>
    </location>
</feature>
<evidence type="ECO:0008006" key="5">
    <source>
        <dbReference type="Google" id="ProtNLM"/>
    </source>
</evidence>
<dbReference type="KEGG" id="pcor:KS4_22950"/>
<evidence type="ECO:0000256" key="2">
    <source>
        <dbReference type="SAM" id="SignalP"/>
    </source>
</evidence>
<dbReference type="EMBL" id="CP036425">
    <property type="protein sequence ID" value="QDU34230.1"/>
    <property type="molecule type" value="Genomic_DNA"/>
</dbReference>
<dbReference type="Gene3D" id="2.50.20.10">
    <property type="entry name" value="Lipoprotein localisation LolA/LolB/LppX"/>
    <property type="match status" value="1"/>
</dbReference>
<protein>
    <recommendedName>
        <fullName evidence="5">Outer membrane lipoprotein carrier protein LolA</fullName>
    </recommendedName>
</protein>
<sequence precursor="true">MNTFNRTLTSLLCLITLLIATSCVIAQNESNTNEPTLDQWLTKLENKADEIKTLSSELRYDRINELLDSKEIRKGTFYYKAGPPRSFAAHFTLQISASRRGERIDKWWIYDARWLVEKNVKDKFFKRYEVAPPADADEEQTEVLELGEGPFAIPIDFNKGTLLKKFEVKLIDDRDGGPENSIHLRLTPKNPEQIEETYFDLWYDRDTLLPTMVETINEDQETRSLFKMTNTKLNTDIDEDVFDTTPPKDKSWTIDEQRID</sequence>
<gene>
    <name evidence="3" type="ORF">KS4_22950</name>
</gene>
<dbReference type="InterPro" id="IPR004564">
    <property type="entry name" value="OM_lipoprot_carrier_LolA-like"/>
</dbReference>
<keyword evidence="1 2" id="KW-0732">Signal</keyword>
<dbReference type="CDD" id="cd16325">
    <property type="entry name" value="LolA"/>
    <property type="match status" value="1"/>
</dbReference>
<proteinExistence type="predicted"/>
<name>A0A517YVI3_9BACT</name>